<name>A0A2J8A3D3_9CHLO</name>
<keyword evidence="2" id="KW-1133">Transmembrane helix</keyword>
<accession>A0A2J8A3D3</accession>
<protein>
    <recommendedName>
        <fullName evidence="5">TRP C-terminal domain-containing protein</fullName>
    </recommendedName>
</protein>
<sequence length="840" mass="88672">MAAVQASVLNGAGGGAQGGRGGLCAAELLGPTTAVAYAGRATFSSLRLRAMKGDGYLVQLTVGDTRFSGSVRPLNVSISVPPCRVGEVPRDGGYLCEACDPLTYSLWQDTDPLVDCAYPADGGSDCLPCPLNADCPGGAVLVPASGAWHSAANSTSFVQCPNSQACRDGDADSQAVLQACQDWWYGRPAGYDYQAFVDSVLANNSTAFPDAPGALPNGTYDIYDPDLCVLWGLPYNHPASYMQRQCLEGYAGTLCSTCATVGSTVYAAPAASQPAINLRPRQPPRAAAAATQRPYAQLLLPASPPSTSAPGSPLAPPPQQPNALPGSDQVPAPGPSSSQPPSTDGDHMPSPPPSPRAGGSRKPPKSSQARTHLPNSIAKPDKKDFPVAKKNSRLGGAVGLVLPAAGPPPASVAPGSAAPPGKAPEKAPGTVLLGGEGGRQGSMQRVKSTLTAAWSFASQAAKSVKWASLINIDQTMNLWRQELLVLMIACFILYPAWCQAALQVFGCYMVDSGEGPYSQYHQAAWPHGYWIRNMSQECYSGVHLRLWVPIGAVFVVLVCFGIPLLSFVVMYAHRTELDTVHVAQTYGFLYRRYNAAFYYWQSVMQLQTLLLVVVDVFGRVLPVYQKAVLLQMILVLTMSVNTFVEPTRFPQLEAMEFFSLAVLSITISLGLFFVPQLGHINPIGNTARTAIGALIILINAAALAYFVFVTFSETREGVEHALTRARQGVTRAKQGVRAARVQVKEAVHRYKDELTSLTQSSGNSVRRAMRKSVLPDVAAAAAAVAAQHSRHVINLRWAAAAAAATATVEEPCSEGEAAGGPGAKPGARATGEAEVGVILE</sequence>
<proteinExistence type="predicted"/>
<evidence type="ECO:0000256" key="1">
    <source>
        <dbReference type="SAM" id="MobiDB-lite"/>
    </source>
</evidence>
<dbReference type="GO" id="GO:0043130">
    <property type="term" value="F:ubiquitin binding"/>
    <property type="evidence" value="ECO:0007669"/>
    <property type="project" value="TreeGrafter"/>
</dbReference>
<keyword evidence="2" id="KW-0812">Transmembrane</keyword>
<reference evidence="3 4" key="1">
    <citation type="journal article" date="2017" name="Mol. Biol. Evol.">
        <title>The 4-celled Tetrabaena socialis nuclear genome reveals the essential components for genetic control of cell number at the origin of multicellularity in the volvocine lineage.</title>
        <authorList>
            <person name="Featherston J."/>
            <person name="Arakaki Y."/>
            <person name="Hanschen E.R."/>
            <person name="Ferris P.J."/>
            <person name="Michod R.E."/>
            <person name="Olson B.J.S.C."/>
            <person name="Nozaki H."/>
            <person name="Durand P.M."/>
        </authorList>
    </citation>
    <scope>NUCLEOTIDE SEQUENCE [LARGE SCALE GENOMIC DNA]</scope>
    <source>
        <strain evidence="3 4">NIES-571</strain>
    </source>
</reference>
<dbReference type="AlphaFoldDB" id="A0A2J8A3D3"/>
<dbReference type="EMBL" id="PGGS01000202">
    <property type="protein sequence ID" value="PNH07024.1"/>
    <property type="molecule type" value="Genomic_DNA"/>
</dbReference>
<gene>
    <name evidence="3" type="ORF">TSOC_006527</name>
</gene>
<dbReference type="OrthoDB" id="547223at2759"/>
<evidence type="ECO:0008006" key="5">
    <source>
        <dbReference type="Google" id="ProtNLM"/>
    </source>
</evidence>
<feature type="region of interest" description="Disordered" evidence="1">
    <location>
        <begin position="408"/>
        <end position="427"/>
    </location>
</feature>
<dbReference type="Proteomes" id="UP000236333">
    <property type="component" value="Unassembled WGS sequence"/>
</dbReference>
<keyword evidence="4" id="KW-1185">Reference proteome</keyword>
<keyword evidence="2" id="KW-0472">Membrane</keyword>
<feature type="transmembrane region" description="Helical" evidence="2">
    <location>
        <begin position="597"/>
        <end position="617"/>
    </location>
</feature>
<feature type="transmembrane region" description="Helical" evidence="2">
    <location>
        <begin position="483"/>
        <end position="502"/>
    </location>
</feature>
<evidence type="ECO:0000313" key="3">
    <source>
        <dbReference type="EMBL" id="PNH07024.1"/>
    </source>
</evidence>
<organism evidence="3 4">
    <name type="scientific">Tetrabaena socialis</name>
    <dbReference type="NCBI Taxonomy" id="47790"/>
    <lineage>
        <taxon>Eukaryota</taxon>
        <taxon>Viridiplantae</taxon>
        <taxon>Chlorophyta</taxon>
        <taxon>core chlorophytes</taxon>
        <taxon>Chlorophyceae</taxon>
        <taxon>CS clade</taxon>
        <taxon>Chlamydomonadales</taxon>
        <taxon>Tetrabaenaceae</taxon>
        <taxon>Tetrabaena</taxon>
    </lineage>
</organism>
<feature type="region of interest" description="Disordered" evidence="1">
    <location>
        <begin position="300"/>
        <end position="389"/>
    </location>
</feature>
<evidence type="ECO:0000256" key="2">
    <source>
        <dbReference type="SAM" id="Phobius"/>
    </source>
</evidence>
<feature type="transmembrane region" description="Helical" evidence="2">
    <location>
        <begin position="656"/>
        <end position="678"/>
    </location>
</feature>
<feature type="transmembrane region" description="Helical" evidence="2">
    <location>
        <begin position="623"/>
        <end position="644"/>
    </location>
</feature>
<dbReference type="GO" id="GO:0000724">
    <property type="term" value="P:double-strand break repair via homologous recombination"/>
    <property type="evidence" value="ECO:0007669"/>
    <property type="project" value="TreeGrafter"/>
</dbReference>
<evidence type="ECO:0000313" key="4">
    <source>
        <dbReference type="Proteomes" id="UP000236333"/>
    </source>
</evidence>
<feature type="compositionally biased region" description="Low complexity" evidence="1">
    <location>
        <begin position="300"/>
        <end position="312"/>
    </location>
</feature>
<feature type="region of interest" description="Disordered" evidence="1">
    <location>
        <begin position="812"/>
        <end position="840"/>
    </location>
</feature>
<dbReference type="InterPro" id="IPR051246">
    <property type="entry name" value="WDR48"/>
</dbReference>
<dbReference type="PANTHER" id="PTHR19862:SF14">
    <property type="entry name" value="WD REPEAT-CONTAINING PROTEIN 48"/>
    <property type="match status" value="1"/>
</dbReference>
<comment type="caution">
    <text evidence="3">The sequence shown here is derived from an EMBL/GenBank/DDBJ whole genome shotgun (WGS) entry which is preliminary data.</text>
</comment>
<feature type="transmembrane region" description="Helical" evidence="2">
    <location>
        <begin position="546"/>
        <end position="572"/>
    </location>
</feature>
<feature type="transmembrane region" description="Helical" evidence="2">
    <location>
        <begin position="690"/>
        <end position="711"/>
    </location>
</feature>
<feature type="compositionally biased region" description="Polar residues" evidence="1">
    <location>
        <begin position="365"/>
        <end position="374"/>
    </location>
</feature>
<dbReference type="PANTHER" id="PTHR19862">
    <property type="entry name" value="WD REPEAT-CONTAINING PROTEIN 48"/>
    <property type="match status" value="1"/>
</dbReference>